<evidence type="ECO:0000256" key="3">
    <source>
        <dbReference type="ARBA" id="ARBA00022927"/>
    </source>
</evidence>
<dbReference type="STRING" id="37003.ENSKMAP00000000842"/>
<keyword evidence="2" id="KW-0813">Transport</keyword>
<reference evidence="5" key="1">
    <citation type="submission" date="2025-08" db="UniProtKB">
        <authorList>
            <consortium name="Ensembl"/>
        </authorList>
    </citation>
    <scope>IDENTIFICATION</scope>
</reference>
<sequence>MSGHTVPADISGHMLDFDEDEDLEVFSKNTSLTDGDPIPNSPGSMVNQYRLEEDEEEQQQDGDTKDIFVTVDNPENHITALETFIMYRVVTKTTRSEFDSSEFEVRRRYQDFLWLRSRLEENYPTLIVHPLPEKFVMKGMVERFNDDFIETRRKALHRFLNRISEHPILSYSQYFKVFLTTQELASHKKQGPGFLSRMGVTMRAVANSVRGLRSRLDEFTVMQEYVEDFSNKIGIVDKVTQRIIKEQREYLDDLKQYSPTYFQWAESEVELVEPLKGVGSCVERCTKETEEQIQHLSEVLVPALHEYILCADTLKGVMRRRDNIQAEFEAKNEAMGSRKNDEEILQEEVDNLADRMEQANNALRGDWSRWKTIMRTDLRSAFVATAEKNMEYYEKCLAVWESFLVSQRGESTEQREEEHAS</sequence>
<evidence type="ECO:0000313" key="6">
    <source>
        <dbReference type="Proteomes" id="UP000264800"/>
    </source>
</evidence>
<proteinExistence type="inferred from homology"/>
<dbReference type="GO" id="GO:0004197">
    <property type="term" value="F:cysteine-type endopeptidase activity"/>
    <property type="evidence" value="ECO:0007669"/>
    <property type="project" value="Ensembl"/>
</dbReference>
<organism evidence="5 6">
    <name type="scientific">Kryptolebias marmoratus</name>
    <name type="common">Mangrove killifish</name>
    <name type="synonym">Rivulus marmoratus</name>
    <dbReference type="NCBI Taxonomy" id="37003"/>
    <lineage>
        <taxon>Eukaryota</taxon>
        <taxon>Metazoa</taxon>
        <taxon>Chordata</taxon>
        <taxon>Craniata</taxon>
        <taxon>Vertebrata</taxon>
        <taxon>Euteleostomi</taxon>
        <taxon>Actinopterygii</taxon>
        <taxon>Neopterygii</taxon>
        <taxon>Teleostei</taxon>
        <taxon>Neoteleostei</taxon>
        <taxon>Acanthomorphata</taxon>
        <taxon>Ovalentaria</taxon>
        <taxon>Atherinomorphae</taxon>
        <taxon>Cyprinodontiformes</taxon>
        <taxon>Rivulidae</taxon>
        <taxon>Kryptolebias</taxon>
    </lineage>
</organism>
<dbReference type="KEGG" id="kmr:108234663"/>
<dbReference type="PROSITE" id="PS50195">
    <property type="entry name" value="PX"/>
    <property type="match status" value="1"/>
</dbReference>
<dbReference type="SUPFAM" id="SSF64268">
    <property type="entry name" value="PX domain"/>
    <property type="match status" value="1"/>
</dbReference>
<dbReference type="Pfam" id="PF00787">
    <property type="entry name" value="PX"/>
    <property type="match status" value="1"/>
</dbReference>
<dbReference type="SUPFAM" id="SSF103657">
    <property type="entry name" value="BAR/IMD domain-like"/>
    <property type="match status" value="1"/>
</dbReference>
<dbReference type="GO" id="GO:0034727">
    <property type="term" value="P:piecemeal microautophagy of the nucleus"/>
    <property type="evidence" value="ECO:0007669"/>
    <property type="project" value="TreeGrafter"/>
</dbReference>
<dbReference type="PANTHER" id="PTHR45949">
    <property type="entry name" value="SORTING NEXIN-4"/>
    <property type="match status" value="1"/>
</dbReference>
<dbReference type="GO" id="GO:0005769">
    <property type="term" value="C:early endosome"/>
    <property type="evidence" value="ECO:0007669"/>
    <property type="project" value="TreeGrafter"/>
</dbReference>
<dbReference type="AlphaFoldDB" id="A0A3Q3EFM6"/>
<keyword evidence="6" id="KW-1185">Reference proteome</keyword>
<protein>
    <submittedName>
        <fullName evidence="5">Sorting nexin 7</fullName>
    </submittedName>
</protein>
<dbReference type="OMA" id="LHYYEEC"/>
<accession>A0A3Q3EFM6</accession>
<feature type="domain" description="PX" evidence="4">
    <location>
        <begin position="65"/>
        <end position="185"/>
    </location>
</feature>
<dbReference type="GeneID" id="108234663"/>
<dbReference type="GO" id="GO:0035091">
    <property type="term" value="F:phosphatidylinositol binding"/>
    <property type="evidence" value="ECO:0007669"/>
    <property type="project" value="InterPro"/>
</dbReference>
<comment type="similarity">
    <text evidence="1">Belongs to the sorting nexin family.</text>
</comment>
<dbReference type="GO" id="GO:0000407">
    <property type="term" value="C:phagophore assembly site"/>
    <property type="evidence" value="ECO:0007669"/>
    <property type="project" value="TreeGrafter"/>
</dbReference>
<dbReference type="GO" id="GO:0043066">
    <property type="term" value="P:negative regulation of apoptotic process"/>
    <property type="evidence" value="ECO:0007669"/>
    <property type="project" value="Ensembl"/>
</dbReference>
<dbReference type="GeneTree" id="ENSGT00940000155315"/>
<dbReference type="InterPro" id="IPR027267">
    <property type="entry name" value="AH/BAR_dom_sf"/>
</dbReference>
<dbReference type="PANTHER" id="PTHR45949:SF3">
    <property type="entry name" value="SORTING NEXIN-7"/>
    <property type="match status" value="1"/>
</dbReference>
<dbReference type="GO" id="GO:0001889">
    <property type="term" value="P:liver development"/>
    <property type="evidence" value="ECO:0007669"/>
    <property type="project" value="Ensembl"/>
</dbReference>
<dbReference type="GO" id="GO:0015031">
    <property type="term" value="P:protein transport"/>
    <property type="evidence" value="ECO:0007669"/>
    <property type="project" value="UniProtKB-KW"/>
</dbReference>
<name>A0A3Q3EFM6_KRYMA</name>
<dbReference type="InterPro" id="IPR001683">
    <property type="entry name" value="PX_dom"/>
</dbReference>
<evidence type="ECO:0000256" key="1">
    <source>
        <dbReference type="ARBA" id="ARBA00010883"/>
    </source>
</evidence>
<keyword evidence="3" id="KW-0653">Protein transport</keyword>
<dbReference type="OrthoDB" id="205639at2759"/>
<dbReference type="InterPro" id="IPR036871">
    <property type="entry name" value="PX_dom_sf"/>
</dbReference>
<evidence type="ECO:0000259" key="4">
    <source>
        <dbReference type="PROSITE" id="PS50195"/>
    </source>
</evidence>
<dbReference type="GO" id="GO:0032456">
    <property type="term" value="P:endocytic recycling"/>
    <property type="evidence" value="ECO:0007669"/>
    <property type="project" value="TreeGrafter"/>
</dbReference>
<dbReference type="Gene3D" id="1.20.1270.60">
    <property type="entry name" value="Arfaptin homology (AH) domain/BAR domain"/>
    <property type="match status" value="1"/>
</dbReference>
<evidence type="ECO:0000313" key="5">
    <source>
        <dbReference type="Ensembl" id="ENSKMAP00000000842.1"/>
    </source>
</evidence>
<dbReference type="Proteomes" id="UP000264800">
    <property type="component" value="Unplaced"/>
</dbReference>
<dbReference type="GO" id="GO:0061709">
    <property type="term" value="P:reticulophagy"/>
    <property type="evidence" value="ECO:0007669"/>
    <property type="project" value="TreeGrafter"/>
</dbReference>
<dbReference type="Ensembl" id="ENSKMAT00000000873.1">
    <property type="protein sequence ID" value="ENSKMAP00000000842.1"/>
    <property type="gene ID" value="ENSKMAG00000000695.1"/>
</dbReference>
<dbReference type="Gene3D" id="3.30.1520.10">
    <property type="entry name" value="Phox-like domain"/>
    <property type="match status" value="1"/>
</dbReference>
<evidence type="ECO:0000256" key="2">
    <source>
        <dbReference type="ARBA" id="ARBA00022448"/>
    </source>
</evidence>
<dbReference type="CTD" id="51375"/>
<dbReference type="GO" id="GO:0000422">
    <property type="term" value="P:autophagy of mitochondrion"/>
    <property type="evidence" value="ECO:0007669"/>
    <property type="project" value="TreeGrafter"/>
</dbReference>
<dbReference type="RefSeq" id="XP_017269520.1">
    <property type="nucleotide sequence ID" value="XM_017414031.3"/>
</dbReference>
<reference evidence="5" key="2">
    <citation type="submission" date="2025-09" db="UniProtKB">
        <authorList>
            <consortium name="Ensembl"/>
        </authorList>
    </citation>
    <scope>IDENTIFICATION</scope>
</reference>
<dbReference type="SMART" id="SM00312">
    <property type="entry name" value="PX"/>
    <property type="match status" value="1"/>
</dbReference>